<evidence type="ECO:0000313" key="4">
    <source>
        <dbReference type="EMBL" id="RKN07886.1"/>
    </source>
</evidence>
<feature type="transmembrane region" description="Helical" evidence="2">
    <location>
        <begin position="51"/>
        <end position="74"/>
    </location>
</feature>
<feature type="domain" description="DUF8017" evidence="3">
    <location>
        <begin position="116"/>
        <end position="313"/>
    </location>
</feature>
<dbReference type="AlphaFoldDB" id="A0A3A9WJG7"/>
<sequence>MAWGGPTVVRMTSDDNPYLRPGYHSAPTEPSGFGPVGQRPAPGGRGPGKRAIALVVALTALCLAALAVGGRLFFGGADDEDEPVAEPSASAEPSPSDEPSAAPDDPRGSAIETPDPVVAPDWQVQTNTTRLNAFDVPPDGWNVGSDDFVVGYEILAEGEESDYIPDIAVAGTALYQEGWCPEDEDGLSFRAMAGTRSAQGPGHTSTEESAVTEAGAWAVAAYDQGEQGDIQVTEAEPFESEHGLVGHTATATVTGAPDNPRDECGTSDGRVVTVSYVTGEGDQATWVLVADTGHPDALDDATIESVMNSLRHLGAG</sequence>
<comment type="caution">
    <text evidence="4">The sequence shown here is derived from an EMBL/GenBank/DDBJ whole genome shotgun (WGS) entry which is preliminary data.</text>
</comment>
<proteinExistence type="predicted"/>
<name>A0A3A9WJG7_9ACTN</name>
<organism evidence="4 7">
    <name type="scientific">Streptomyces radicis</name>
    <dbReference type="NCBI Taxonomy" id="1750517"/>
    <lineage>
        <taxon>Bacteria</taxon>
        <taxon>Bacillati</taxon>
        <taxon>Actinomycetota</taxon>
        <taxon>Actinomycetes</taxon>
        <taxon>Kitasatosporales</taxon>
        <taxon>Streptomycetaceae</taxon>
        <taxon>Streptomyces</taxon>
    </lineage>
</organism>
<dbReference type="EMBL" id="RBDX01000013">
    <property type="protein sequence ID" value="RKN07886.1"/>
    <property type="molecule type" value="Genomic_DNA"/>
</dbReference>
<keyword evidence="2" id="KW-0472">Membrane</keyword>
<dbReference type="InterPro" id="IPR058330">
    <property type="entry name" value="DUF8017"/>
</dbReference>
<feature type="region of interest" description="Disordered" evidence="1">
    <location>
        <begin position="14"/>
        <end position="47"/>
    </location>
</feature>
<keyword evidence="6" id="KW-1185">Reference proteome</keyword>
<dbReference type="EMBL" id="RBDY01000012">
    <property type="protein sequence ID" value="RKN20660.1"/>
    <property type="molecule type" value="Genomic_DNA"/>
</dbReference>
<evidence type="ECO:0000313" key="5">
    <source>
        <dbReference type="EMBL" id="RKN20660.1"/>
    </source>
</evidence>
<reference evidence="6 7" key="1">
    <citation type="submission" date="2018-09" db="EMBL/GenBank/DDBJ databases">
        <title>Streptomyces sp. nov. DS1-2, an endophytic actinomycete isolated from roots of Dendrobium scabrilingue.</title>
        <authorList>
            <person name="Kuncharoen N."/>
            <person name="Kudo T."/>
            <person name="Ohkuma M."/>
            <person name="Yuki M."/>
            <person name="Tanasupawat S."/>
        </authorList>
    </citation>
    <scope>NUCLEOTIDE SEQUENCE [LARGE SCALE GENOMIC DNA]</scope>
    <source>
        <strain evidence="4 7">AZ1-7</strain>
        <strain evidence="5 6">DS1-2</strain>
    </source>
</reference>
<accession>A0A3A9WJG7</accession>
<dbReference type="Pfam" id="PF26056">
    <property type="entry name" value="DUF8017"/>
    <property type="match status" value="1"/>
</dbReference>
<dbReference type="Proteomes" id="UP000268652">
    <property type="component" value="Unassembled WGS sequence"/>
</dbReference>
<keyword evidence="2" id="KW-1133">Transmembrane helix</keyword>
<evidence type="ECO:0000256" key="2">
    <source>
        <dbReference type="SAM" id="Phobius"/>
    </source>
</evidence>
<evidence type="ECO:0000259" key="3">
    <source>
        <dbReference type="Pfam" id="PF26056"/>
    </source>
</evidence>
<keyword evidence="2" id="KW-0812">Transmembrane</keyword>
<feature type="compositionally biased region" description="Low complexity" evidence="1">
    <location>
        <begin position="85"/>
        <end position="103"/>
    </location>
</feature>
<dbReference type="Proteomes" id="UP000275024">
    <property type="component" value="Unassembled WGS sequence"/>
</dbReference>
<gene>
    <name evidence="5" type="ORF">D7318_17275</name>
    <name evidence="4" type="ORF">D7319_17645</name>
</gene>
<evidence type="ECO:0000256" key="1">
    <source>
        <dbReference type="SAM" id="MobiDB-lite"/>
    </source>
</evidence>
<evidence type="ECO:0000313" key="6">
    <source>
        <dbReference type="Proteomes" id="UP000268652"/>
    </source>
</evidence>
<feature type="region of interest" description="Disordered" evidence="1">
    <location>
        <begin position="78"/>
        <end position="118"/>
    </location>
</feature>
<protein>
    <recommendedName>
        <fullName evidence="3">DUF8017 domain-containing protein</fullName>
    </recommendedName>
</protein>
<evidence type="ECO:0000313" key="7">
    <source>
        <dbReference type="Proteomes" id="UP000275024"/>
    </source>
</evidence>